<evidence type="ECO:0000256" key="4">
    <source>
        <dbReference type="ARBA" id="ARBA00039789"/>
    </source>
</evidence>
<comment type="function">
    <text evidence="5">Involved in mitochondrial fission. Acts as an adapter protein required to form mitochondrial fission complexes. Formation of these complexes is required to promote constriction and fission of the mitochondrial compartment at a late step in mitochondrial division.</text>
</comment>
<dbReference type="Pfam" id="PF00400">
    <property type="entry name" value="WD40"/>
    <property type="match status" value="2"/>
</dbReference>
<dbReference type="Proteomes" id="UP000504636">
    <property type="component" value="Unplaced"/>
</dbReference>
<dbReference type="GO" id="GO:1990234">
    <property type="term" value="C:transferase complex"/>
    <property type="evidence" value="ECO:0007669"/>
    <property type="project" value="UniProtKB-ARBA"/>
</dbReference>
<dbReference type="Gene3D" id="2.130.10.10">
    <property type="entry name" value="YVTN repeat-like/Quinoprotein amine dehydrogenase"/>
    <property type="match status" value="1"/>
</dbReference>
<feature type="repeat" description="WD" evidence="6">
    <location>
        <begin position="22"/>
        <end position="63"/>
    </location>
</feature>
<protein>
    <recommendedName>
        <fullName evidence="4">Mitochondrial division protein 1</fullName>
    </recommendedName>
</protein>
<dbReference type="SMART" id="SM00320">
    <property type="entry name" value="WD40"/>
    <property type="match status" value="2"/>
</dbReference>
<reference evidence="9" key="3">
    <citation type="submission" date="2025-04" db="UniProtKB">
        <authorList>
            <consortium name="RefSeq"/>
        </authorList>
    </citation>
    <scope>IDENTIFICATION</scope>
    <source>
        <strain evidence="9">CBS 304.34</strain>
    </source>
</reference>
<dbReference type="EMBL" id="MU003701">
    <property type="protein sequence ID" value="KAF2809475.1"/>
    <property type="molecule type" value="Genomic_DNA"/>
</dbReference>
<keyword evidence="1 6" id="KW-0853">WD repeat</keyword>
<dbReference type="InterPro" id="IPR015943">
    <property type="entry name" value="WD40/YVTN_repeat-like_dom_sf"/>
</dbReference>
<evidence type="ECO:0000256" key="2">
    <source>
        <dbReference type="ARBA" id="ARBA00022737"/>
    </source>
</evidence>
<dbReference type="RefSeq" id="XP_033576439.1">
    <property type="nucleotide sequence ID" value="XM_033722084.1"/>
</dbReference>
<accession>A0A6A6YNC7</accession>
<evidence type="ECO:0000313" key="8">
    <source>
        <dbReference type="Proteomes" id="UP000504636"/>
    </source>
</evidence>
<feature type="repeat" description="WD" evidence="6">
    <location>
        <begin position="64"/>
        <end position="91"/>
    </location>
</feature>
<organism evidence="7">
    <name type="scientific">Mytilinidion resinicola</name>
    <dbReference type="NCBI Taxonomy" id="574789"/>
    <lineage>
        <taxon>Eukaryota</taxon>
        <taxon>Fungi</taxon>
        <taxon>Dikarya</taxon>
        <taxon>Ascomycota</taxon>
        <taxon>Pezizomycotina</taxon>
        <taxon>Dothideomycetes</taxon>
        <taxon>Pleosporomycetidae</taxon>
        <taxon>Mytilinidiales</taxon>
        <taxon>Mytilinidiaceae</taxon>
        <taxon>Mytilinidion</taxon>
    </lineage>
</organism>
<keyword evidence="2" id="KW-0677">Repeat</keyword>
<keyword evidence="8" id="KW-1185">Reference proteome</keyword>
<sequence length="106" mass="11684">MPGWIKLLSKREDDWDACRSVLEGHTSNVNAVAFSPDGQLVASASRDNTVRVWEAATGSCRSVLEGHTDYVNAIAFSPDGQLVASASDDNTKRSLFRAFFRLYYVP</sequence>
<dbReference type="InterPro" id="IPR001680">
    <property type="entry name" value="WD40_rpt"/>
</dbReference>
<dbReference type="InterPro" id="IPR036322">
    <property type="entry name" value="WD40_repeat_dom_sf"/>
</dbReference>
<name>A0A6A6YNC7_9PEZI</name>
<dbReference type="SUPFAM" id="SSF50978">
    <property type="entry name" value="WD40 repeat-like"/>
    <property type="match status" value="1"/>
</dbReference>
<dbReference type="PROSITE" id="PS50082">
    <property type="entry name" value="WD_REPEATS_2"/>
    <property type="match status" value="2"/>
</dbReference>
<evidence type="ECO:0000256" key="3">
    <source>
        <dbReference type="ARBA" id="ARBA00038415"/>
    </source>
</evidence>
<evidence type="ECO:0000313" key="7">
    <source>
        <dbReference type="EMBL" id="KAF2809475.1"/>
    </source>
</evidence>
<dbReference type="AlphaFoldDB" id="A0A6A6YNC7"/>
<gene>
    <name evidence="7 9" type="ORF">BDZ99DRAFT_476902</name>
</gene>
<dbReference type="PROSITE" id="PS50294">
    <property type="entry name" value="WD_REPEATS_REGION"/>
    <property type="match status" value="2"/>
</dbReference>
<proteinExistence type="inferred from homology"/>
<evidence type="ECO:0000313" key="9">
    <source>
        <dbReference type="RefSeq" id="XP_033576439.1"/>
    </source>
</evidence>
<dbReference type="InterPro" id="IPR019775">
    <property type="entry name" value="WD40_repeat_CS"/>
</dbReference>
<dbReference type="OrthoDB" id="538223at2759"/>
<evidence type="ECO:0000256" key="5">
    <source>
        <dbReference type="ARBA" id="ARBA00043913"/>
    </source>
</evidence>
<dbReference type="PANTHER" id="PTHR22847:SF637">
    <property type="entry name" value="WD REPEAT DOMAIN 5B"/>
    <property type="match status" value="1"/>
</dbReference>
<dbReference type="PANTHER" id="PTHR22847">
    <property type="entry name" value="WD40 REPEAT PROTEIN"/>
    <property type="match status" value="1"/>
</dbReference>
<reference evidence="7 9" key="1">
    <citation type="journal article" date="2020" name="Stud. Mycol.">
        <title>101 Dothideomycetes genomes: a test case for predicting lifestyles and emergence of pathogens.</title>
        <authorList>
            <person name="Haridas S."/>
            <person name="Albert R."/>
            <person name="Binder M."/>
            <person name="Bloem J."/>
            <person name="Labutti K."/>
            <person name="Salamov A."/>
            <person name="Andreopoulos B."/>
            <person name="Baker S."/>
            <person name="Barry K."/>
            <person name="Bills G."/>
            <person name="Bluhm B."/>
            <person name="Cannon C."/>
            <person name="Castanera R."/>
            <person name="Culley D."/>
            <person name="Daum C."/>
            <person name="Ezra D."/>
            <person name="Gonzalez J."/>
            <person name="Henrissat B."/>
            <person name="Kuo A."/>
            <person name="Liang C."/>
            <person name="Lipzen A."/>
            <person name="Lutzoni F."/>
            <person name="Magnuson J."/>
            <person name="Mondo S."/>
            <person name="Nolan M."/>
            <person name="Ohm R."/>
            <person name="Pangilinan J."/>
            <person name="Park H.-J."/>
            <person name="Ramirez L."/>
            <person name="Alfaro M."/>
            <person name="Sun H."/>
            <person name="Tritt A."/>
            <person name="Yoshinaga Y."/>
            <person name="Zwiers L.-H."/>
            <person name="Turgeon B."/>
            <person name="Goodwin S."/>
            <person name="Spatafora J."/>
            <person name="Crous P."/>
            <person name="Grigoriev I."/>
        </authorList>
    </citation>
    <scope>NUCLEOTIDE SEQUENCE</scope>
    <source>
        <strain evidence="7 9">CBS 304.34</strain>
    </source>
</reference>
<dbReference type="PROSITE" id="PS00678">
    <property type="entry name" value="WD_REPEATS_1"/>
    <property type="match status" value="1"/>
</dbReference>
<evidence type="ECO:0000256" key="6">
    <source>
        <dbReference type="PROSITE-ProRule" id="PRU00221"/>
    </source>
</evidence>
<reference evidence="9" key="2">
    <citation type="submission" date="2020-04" db="EMBL/GenBank/DDBJ databases">
        <authorList>
            <consortium name="NCBI Genome Project"/>
        </authorList>
    </citation>
    <scope>NUCLEOTIDE SEQUENCE</scope>
    <source>
        <strain evidence="9">CBS 304.34</strain>
    </source>
</reference>
<dbReference type="GeneID" id="54462977"/>
<comment type="similarity">
    <text evidence="3">Belongs to the WD repeat MDV1/CAF4 family.</text>
</comment>
<evidence type="ECO:0000256" key="1">
    <source>
        <dbReference type="ARBA" id="ARBA00022574"/>
    </source>
</evidence>